<reference evidence="2 3" key="1">
    <citation type="submission" date="2015-08" db="EMBL/GenBank/DDBJ databases">
        <title>Next Generation Sequencing and Analysis of the Genome of Puccinia sorghi L Schw, the Causal Agent of Maize Common Rust.</title>
        <authorList>
            <person name="Rochi L."/>
            <person name="Burguener G."/>
            <person name="Darino M."/>
            <person name="Turjanski A."/>
            <person name="Kreff E."/>
            <person name="Dieguez M.J."/>
            <person name="Sacco F."/>
        </authorList>
    </citation>
    <scope>NUCLEOTIDE SEQUENCE [LARGE SCALE GENOMIC DNA]</scope>
    <source>
        <strain evidence="2 3">RO10H11247</strain>
    </source>
</reference>
<feature type="region of interest" description="Disordered" evidence="1">
    <location>
        <begin position="30"/>
        <end position="79"/>
    </location>
</feature>
<dbReference type="Proteomes" id="UP000037035">
    <property type="component" value="Unassembled WGS sequence"/>
</dbReference>
<dbReference type="EMBL" id="LAVV01006860">
    <property type="protein sequence ID" value="KNZ57996.1"/>
    <property type="molecule type" value="Genomic_DNA"/>
</dbReference>
<evidence type="ECO:0000256" key="1">
    <source>
        <dbReference type="SAM" id="MobiDB-lite"/>
    </source>
</evidence>
<protein>
    <submittedName>
        <fullName evidence="2">Uncharacterized protein</fullName>
    </submittedName>
</protein>
<accession>A0A0L6VB27</accession>
<comment type="caution">
    <text evidence="2">The sequence shown here is derived from an EMBL/GenBank/DDBJ whole genome shotgun (WGS) entry which is preliminary data.</text>
</comment>
<dbReference type="STRING" id="27349.A0A0L6VB27"/>
<feature type="region of interest" description="Disordered" evidence="1">
    <location>
        <begin position="178"/>
        <end position="226"/>
    </location>
</feature>
<keyword evidence="3" id="KW-1185">Reference proteome</keyword>
<dbReference type="OrthoDB" id="3362250at2759"/>
<evidence type="ECO:0000313" key="3">
    <source>
        <dbReference type="Proteomes" id="UP000037035"/>
    </source>
</evidence>
<feature type="compositionally biased region" description="Basic and acidic residues" evidence="1">
    <location>
        <begin position="188"/>
        <end position="197"/>
    </location>
</feature>
<proteinExistence type="predicted"/>
<dbReference type="VEuPathDB" id="FungiDB:VP01_201g5"/>
<gene>
    <name evidence="2" type="ORF">VP01_201g5</name>
</gene>
<dbReference type="AlphaFoldDB" id="A0A0L6VB27"/>
<feature type="compositionally biased region" description="Low complexity" evidence="1">
    <location>
        <begin position="202"/>
        <end position="213"/>
    </location>
</feature>
<sequence length="360" mass="40633">MGTISQSRRQTYGWTIPNISGKVVIKSLDPRVKTHNPSGEEEETCAQLPPQRATTEFSRNPFPPPAMASSSTSTSSRQPHIDYHNPWVTYFITTFESEIGKFKELTHDEIVEGIQDSSGETLWTIRRPIRGWYLVLRSPLDVNPQNFVGLQPKNVTKGKKKKVEFTFRLKSLSSCETAPNKPVVNGHVRKDSGDSSIKRRNPSTSSSPKSPNRIESTCSQQPPGPPIESLICLQPIEEDLEDQTFFKSFTNIFTNNHQKFQCIDPTIQMLNSNIHVSNHNSSILLDYEDQNLAFGIHSHGVLKIGLKSSLNFKLVEGDNDIKQHEFHCAFWVAICIAYLGFRADQEVRTFCSGYISITFD</sequence>
<evidence type="ECO:0000313" key="2">
    <source>
        <dbReference type="EMBL" id="KNZ57996.1"/>
    </source>
</evidence>
<organism evidence="2 3">
    <name type="scientific">Puccinia sorghi</name>
    <dbReference type="NCBI Taxonomy" id="27349"/>
    <lineage>
        <taxon>Eukaryota</taxon>
        <taxon>Fungi</taxon>
        <taxon>Dikarya</taxon>
        <taxon>Basidiomycota</taxon>
        <taxon>Pucciniomycotina</taxon>
        <taxon>Pucciniomycetes</taxon>
        <taxon>Pucciniales</taxon>
        <taxon>Pucciniaceae</taxon>
        <taxon>Puccinia</taxon>
    </lineage>
</organism>
<name>A0A0L6VB27_9BASI</name>